<dbReference type="EMBL" id="FOJG01000001">
    <property type="protein sequence ID" value="SEW45127.1"/>
    <property type="molecule type" value="Genomic_DNA"/>
</dbReference>
<proteinExistence type="predicted"/>
<sequence>MNMQAIFDHFNTHQEIPVDDVTWMIANKLEVYNALQVRTNRNFAIRLLASLVDLRKTYMHDIGIQDIAFGCLMVALHRQIGDCLLVWKAKNTDFDTYCGVDIELVPFMGLPATIAYLKTNTDPDAAKALTYIAGCDEEEDFGDLDRYYAHNDQHWFMTM</sequence>
<organism evidence="1 2">
    <name type="scientific">Chitinophaga arvensicola</name>
    <dbReference type="NCBI Taxonomy" id="29529"/>
    <lineage>
        <taxon>Bacteria</taxon>
        <taxon>Pseudomonadati</taxon>
        <taxon>Bacteroidota</taxon>
        <taxon>Chitinophagia</taxon>
        <taxon>Chitinophagales</taxon>
        <taxon>Chitinophagaceae</taxon>
        <taxon>Chitinophaga</taxon>
    </lineage>
</organism>
<evidence type="ECO:0000313" key="1">
    <source>
        <dbReference type="EMBL" id="SEW45127.1"/>
    </source>
</evidence>
<dbReference type="OrthoDB" id="2652375at2"/>
<keyword evidence="2" id="KW-1185">Reference proteome</keyword>
<evidence type="ECO:0000313" key="2">
    <source>
        <dbReference type="Proteomes" id="UP000199310"/>
    </source>
</evidence>
<dbReference type="AlphaFoldDB" id="A0A1I0RV16"/>
<dbReference type="RefSeq" id="WP_089896658.1">
    <property type="nucleotide sequence ID" value="NZ_FOJG01000001.1"/>
</dbReference>
<protein>
    <submittedName>
        <fullName evidence="1">Uncharacterized protein</fullName>
    </submittedName>
</protein>
<reference evidence="2" key="1">
    <citation type="submission" date="2016-10" db="EMBL/GenBank/DDBJ databases">
        <authorList>
            <person name="Varghese N."/>
            <person name="Submissions S."/>
        </authorList>
    </citation>
    <scope>NUCLEOTIDE SEQUENCE [LARGE SCALE GENOMIC DNA]</scope>
    <source>
        <strain evidence="2">DSM 3695</strain>
    </source>
</reference>
<accession>A0A1I0RV16</accession>
<gene>
    <name evidence="1" type="ORF">SAMN04488122_3420</name>
</gene>
<dbReference type="Proteomes" id="UP000199310">
    <property type="component" value="Unassembled WGS sequence"/>
</dbReference>
<name>A0A1I0RV16_9BACT</name>